<feature type="non-terminal residue" evidence="1">
    <location>
        <position position="156"/>
    </location>
</feature>
<comment type="caution">
    <text evidence="1">The sequence shown here is derived from an EMBL/GenBank/DDBJ whole genome shotgun (WGS) entry which is preliminary data.</text>
</comment>
<dbReference type="Gene3D" id="2.50.20.10">
    <property type="entry name" value="Lipoprotein localisation LolA/LolB/LppX"/>
    <property type="match status" value="1"/>
</dbReference>
<organism evidence="1">
    <name type="scientific">marine sediment metagenome</name>
    <dbReference type="NCBI Taxonomy" id="412755"/>
    <lineage>
        <taxon>unclassified sequences</taxon>
        <taxon>metagenomes</taxon>
        <taxon>ecological metagenomes</taxon>
    </lineage>
</organism>
<proteinExistence type="predicted"/>
<name>X1JHS3_9ZZZZ</name>
<dbReference type="EMBL" id="BARU01043097">
    <property type="protein sequence ID" value="GAH77879.1"/>
    <property type="molecule type" value="Genomic_DNA"/>
</dbReference>
<accession>X1JHS3</accession>
<evidence type="ECO:0000313" key="1">
    <source>
        <dbReference type="EMBL" id="GAH77879.1"/>
    </source>
</evidence>
<protein>
    <submittedName>
        <fullName evidence="1">Uncharacterized protein</fullName>
    </submittedName>
</protein>
<sequence length="156" mass="17869">MKKNCSIFLLSFFLVALMTSPGSGQTAEEIIKKMIEVQGGKKVFESIEDMTLYGTLEMAQQGLSGSITIYKKEPDKMRRDIEIMGMIITQAYDGETAWGVNIQTGKTEEMEEQQTADIKRQSLPTIAMLYPEKYGFSFDYQRKEKIEDKDYFVIEL</sequence>
<gene>
    <name evidence="1" type="ORF">S03H2_66064</name>
</gene>
<dbReference type="AlphaFoldDB" id="X1JHS3"/>
<reference evidence="1" key="1">
    <citation type="journal article" date="2014" name="Front. Microbiol.">
        <title>High frequency of phylogenetically diverse reductive dehalogenase-homologous genes in deep subseafloor sedimentary metagenomes.</title>
        <authorList>
            <person name="Kawai M."/>
            <person name="Futagami T."/>
            <person name="Toyoda A."/>
            <person name="Takaki Y."/>
            <person name="Nishi S."/>
            <person name="Hori S."/>
            <person name="Arai W."/>
            <person name="Tsubouchi T."/>
            <person name="Morono Y."/>
            <person name="Uchiyama I."/>
            <person name="Ito T."/>
            <person name="Fujiyama A."/>
            <person name="Inagaki F."/>
            <person name="Takami H."/>
        </authorList>
    </citation>
    <scope>NUCLEOTIDE SEQUENCE</scope>
    <source>
        <strain evidence="1">Expedition CK06-06</strain>
    </source>
</reference>